<dbReference type="KEGG" id="ttp:E6P07_04745"/>
<sequence>MSRSSRITAFIGSPMDPRCLGTPLMPRLATLGLLMVLGGVLWGLARAPDRSAALAELGDSVEARQSIAAWESLWSELAERGVAALNPATNDASRRAAGDTVFMRYRNLWGPIDDDARLAFQLAALSGDPARKLALIEPLTRSENPLIRFRAHLELARLQRRLLDFEAARMAARAALAVPDLPERLSADAWFILADSAWEQDRLDEAEIALNAAIAADPGFWDARRLRLEVLARQLARPRQTGAVCLDRTRRMIEDLGALPTLAEDQTQFRDLADRFARQDTMPHVALALIVGLGYRWSGDTERARVILENAERLHGQLPHGCERLILKRISGLLEPASTPGQPP</sequence>
<dbReference type="InterPro" id="IPR011990">
    <property type="entry name" value="TPR-like_helical_dom_sf"/>
</dbReference>
<dbReference type="SUPFAM" id="SSF48452">
    <property type="entry name" value="TPR-like"/>
    <property type="match status" value="1"/>
</dbReference>
<dbReference type="AlphaFoldDB" id="A0A6I6E759"/>
<dbReference type="OrthoDB" id="5761973at2"/>
<protein>
    <recommendedName>
        <fullName evidence="4">Tetratricopeptide repeat protein</fullName>
    </recommendedName>
</protein>
<dbReference type="EMBL" id="CP039268">
    <property type="protein sequence ID" value="QGU32358.1"/>
    <property type="molecule type" value="Genomic_DNA"/>
</dbReference>
<dbReference type="Proteomes" id="UP000426424">
    <property type="component" value="Chromosome"/>
</dbReference>
<evidence type="ECO:0000313" key="2">
    <source>
        <dbReference type="EMBL" id="QGU32358.1"/>
    </source>
</evidence>
<feature type="transmembrane region" description="Helical" evidence="1">
    <location>
        <begin position="24"/>
        <end position="45"/>
    </location>
</feature>
<accession>A0A6I6E759</accession>
<reference evidence="2 3" key="1">
    <citation type="submission" date="2019-12" db="EMBL/GenBank/DDBJ databases">
        <title>The complete genome of the thermophilic, anoxygenic phototrophic gammaproteobacterium Thermochromatium tepidum.</title>
        <authorList>
            <person name="Sattley W.M."/>
            <person name="Swingley W.D."/>
            <person name="Burchell B.M."/>
            <person name="Gurbani S.A."/>
            <person name="Kujawa C.M."/>
            <person name="Nuccio D.A."/>
            <person name="Schladweiler J."/>
            <person name="Shaffer K.N."/>
            <person name="Stokes L.M."/>
            <person name="Touchman J.W."/>
            <person name="Blankenship R.E."/>
            <person name="Madigan M.T."/>
        </authorList>
    </citation>
    <scope>NUCLEOTIDE SEQUENCE [LARGE SCALE GENOMIC DNA]</scope>
    <source>
        <strain evidence="2 3">ATCC 43061</strain>
    </source>
</reference>
<dbReference type="Gene3D" id="1.25.40.10">
    <property type="entry name" value="Tetratricopeptide repeat domain"/>
    <property type="match status" value="1"/>
</dbReference>
<gene>
    <name evidence="2" type="ORF">E6P07_04745</name>
</gene>
<proteinExistence type="predicted"/>
<name>A0A6I6E759_THETI</name>
<keyword evidence="3" id="KW-1185">Reference proteome</keyword>
<evidence type="ECO:0000256" key="1">
    <source>
        <dbReference type="SAM" id="Phobius"/>
    </source>
</evidence>
<keyword evidence="1" id="KW-1133">Transmembrane helix</keyword>
<organism evidence="2 3">
    <name type="scientific">Thermochromatium tepidum ATCC 43061</name>
    <dbReference type="NCBI Taxonomy" id="316276"/>
    <lineage>
        <taxon>Bacteria</taxon>
        <taxon>Pseudomonadati</taxon>
        <taxon>Pseudomonadota</taxon>
        <taxon>Gammaproteobacteria</taxon>
        <taxon>Chromatiales</taxon>
        <taxon>Chromatiaceae</taxon>
        <taxon>Thermochromatium</taxon>
    </lineage>
</organism>
<evidence type="ECO:0000313" key="3">
    <source>
        <dbReference type="Proteomes" id="UP000426424"/>
    </source>
</evidence>
<keyword evidence="1" id="KW-0812">Transmembrane</keyword>
<evidence type="ECO:0008006" key="4">
    <source>
        <dbReference type="Google" id="ProtNLM"/>
    </source>
</evidence>
<keyword evidence="1" id="KW-0472">Membrane</keyword>